<dbReference type="PANTHER" id="PTHR11455">
    <property type="entry name" value="CRYPTOCHROME"/>
    <property type="match status" value="1"/>
</dbReference>
<keyword evidence="2" id="KW-0285">Flavoprotein</keyword>
<sequence length="262" mass="29368">LGGRRRFWWSWRRAWGLMRCTLIKKSRTMKLRRRIRLLRRLKEEGIEAKFFWGSTLYHLEDLPFQLEEMPSNYGTFREKVQNLAVRQVIDAPKQLKGLPVRGSVEPGEIPTLLDLGLSPQNAKGQGDKSTANASLIGGEAEALQRLKTFSTECTGQPNKVGKDGTGESLYGANFSCKISPWLAMGCLSPRYMFEELNKNKNRSVMSSLGKASGSGSNDGGLNWLTFELLWRDFFRFITKKYSTGKKSQSAFPATACTGPVAA</sequence>
<dbReference type="InterPro" id="IPR036155">
    <property type="entry name" value="Crypto/Photolyase_N_sf"/>
</dbReference>
<organism evidence="3 4">
    <name type="scientific">Taxus chinensis</name>
    <name type="common">Chinese yew</name>
    <name type="synonym">Taxus wallichiana var. chinensis</name>
    <dbReference type="NCBI Taxonomy" id="29808"/>
    <lineage>
        <taxon>Eukaryota</taxon>
        <taxon>Viridiplantae</taxon>
        <taxon>Streptophyta</taxon>
        <taxon>Embryophyta</taxon>
        <taxon>Tracheophyta</taxon>
        <taxon>Spermatophyta</taxon>
        <taxon>Pinopsida</taxon>
        <taxon>Pinidae</taxon>
        <taxon>Conifers II</taxon>
        <taxon>Cupressales</taxon>
        <taxon>Taxaceae</taxon>
        <taxon>Taxus</taxon>
    </lineage>
</organism>
<comment type="caution">
    <text evidence="3">The sequence shown here is derived from an EMBL/GenBank/DDBJ whole genome shotgun (WGS) entry which is preliminary data.</text>
</comment>
<dbReference type="GO" id="GO:0003677">
    <property type="term" value="F:DNA binding"/>
    <property type="evidence" value="ECO:0007669"/>
    <property type="project" value="TreeGrafter"/>
</dbReference>
<feature type="non-terminal residue" evidence="3">
    <location>
        <position position="262"/>
    </location>
</feature>
<dbReference type="EMBL" id="JAHRHJ020000008">
    <property type="protein sequence ID" value="KAH9305658.1"/>
    <property type="molecule type" value="Genomic_DNA"/>
</dbReference>
<name>A0AA38KEG2_TAXCH</name>
<gene>
    <name evidence="3" type="ORF">KI387_010062</name>
</gene>
<comment type="cofactor">
    <cofactor evidence="2">
        <name>FAD</name>
        <dbReference type="ChEBI" id="CHEBI:57692"/>
    </cofactor>
    <text evidence="2">Binds 1 FAD per subunit.</text>
</comment>
<proteinExistence type="inferred from homology"/>
<comment type="similarity">
    <text evidence="1">Belongs to the DNA photolyase class-1 family.</text>
</comment>
<evidence type="ECO:0000313" key="4">
    <source>
        <dbReference type="Proteomes" id="UP000824469"/>
    </source>
</evidence>
<keyword evidence="4" id="KW-1185">Reference proteome</keyword>
<evidence type="ECO:0000256" key="2">
    <source>
        <dbReference type="PIRSR" id="PIRSR602081-1"/>
    </source>
</evidence>
<dbReference type="PANTHER" id="PTHR11455:SF2">
    <property type="entry name" value="BLUE-LIGHT PHOTORECEPTOR PHR2"/>
    <property type="match status" value="1"/>
</dbReference>
<dbReference type="OMA" id="STECTGQ"/>
<accession>A0AA38KEG2</accession>
<evidence type="ECO:0000256" key="1">
    <source>
        <dbReference type="ARBA" id="ARBA00005862"/>
    </source>
</evidence>
<dbReference type="AlphaFoldDB" id="A0AA38KEG2"/>
<keyword evidence="2" id="KW-0274">FAD</keyword>
<dbReference type="GO" id="GO:0000719">
    <property type="term" value="P:photoreactive repair"/>
    <property type="evidence" value="ECO:0007669"/>
    <property type="project" value="TreeGrafter"/>
</dbReference>
<evidence type="ECO:0008006" key="5">
    <source>
        <dbReference type="Google" id="ProtNLM"/>
    </source>
</evidence>
<protein>
    <recommendedName>
        <fullName evidence="5">Photolyase/cryptochrome alpha/beta domain-containing protein</fullName>
    </recommendedName>
</protein>
<dbReference type="InterPro" id="IPR002081">
    <property type="entry name" value="Cryptochrome/DNA_photolyase_1"/>
</dbReference>
<dbReference type="Proteomes" id="UP000824469">
    <property type="component" value="Unassembled WGS sequence"/>
</dbReference>
<dbReference type="GO" id="GO:0003904">
    <property type="term" value="F:deoxyribodipyrimidine photo-lyase activity"/>
    <property type="evidence" value="ECO:0007669"/>
    <property type="project" value="TreeGrafter"/>
</dbReference>
<dbReference type="Gene3D" id="1.25.40.80">
    <property type="match status" value="1"/>
</dbReference>
<reference evidence="3 4" key="1">
    <citation type="journal article" date="2021" name="Nat. Plants">
        <title>The Taxus genome provides insights into paclitaxel biosynthesis.</title>
        <authorList>
            <person name="Xiong X."/>
            <person name="Gou J."/>
            <person name="Liao Q."/>
            <person name="Li Y."/>
            <person name="Zhou Q."/>
            <person name="Bi G."/>
            <person name="Li C."/>
            <person name="Du R."/>
            <person name="Wang X."/>
            <person name="Sun T."/>
            <person name="Guo L."/>
            <person name="Liang H."/>
            <person name="Lu P."/>
            <person name="Wu Y."/>
            <person name="Zhang Z."/>
            <person name="Ro D.K."/>
            <person name="Shang Y."/>
            <person name="Huang S."/>
            <person name="Yan J."/>
        </authorList>
    </citation>
    <scope>NUCLEOTIDE SEQUENCE [LARGE SCALE GENOMIC DNA]</scope>
    <source>
        <strain evidence="3">Ta-2019</strain>
    </source>
</reference>
<feature type="binding site" evidence="2">
    <location>
        <begin position="175"/>
        <end position="179"/>
    </location>
    <ligand>
        <name>FAD</name>
        <dbReference type="ChEBI" id="CHEBI:57692"/>
    </ligand>
</feature>
<dbReference type="SUPFAM" id="SSF48173">
    <property type="entry name" value="Cryptochrome/photolyase FAD-binding domain"/>
    <property type="match status" value="1"/>
</dbReference>
<dbReference type="GO" id="GO:0071949">
    <property type="term" value="F:FAD binding"/>
    <property type="evidence" value="ECO:0007669"/>
    <property type="project" value="TreeGrafter"/>
</dbReference>
<dbReference type="SUPFAM" id="SSF52425">
    <property type="entry name" value="Cryptochrome/photolyase, N-terminal domain"/>
    <property type="match status" value="1"/>
</dbReference>
<evidence type="ECO:0000313" key="3">
    <source>
        <dbReference type="EMBL" id="KAH9305658.1"/>
    </source>
</evidence>
<feature type="binding site" evidence="2">
    <location>
        <begin position="227"/>
        <end position="234"/>
    </location>
    <ligand>
        <name>FAD</name>
        <dbReference type="ChEBI" id="CHEBI:57692"/>
    </ligand>
</feature>
<dbReference type="InterPro" id="IPR036134">
    <property type="entry name" value="Crypto/Photolyase_FAD-like_sf"/>
</dbReference>